<evidence type="ECO:0000259" key="1">
    <source>
        <dbReference type="Pfam" id="PF00534"/>
    </source>
</evidence>
<dbReference type="InterPro" id="IPR028098">
    <property type="entry name" value="Glyco_trans_4-like_N"/>
</dbReference>
<dbReference type="RefSeq" id="WP_043579305.1">
    <property type="nucleotide sequence ID" value="NZ_CP142381.1"/>
</dbReference>
<dbReference type="EMBL" id="JAHDTB010000013">
    <property type="protein sequence ID" value="MBW8288937.1"/>
    <property type="molecule type" value="Genomic_DNA"/>
</dbReference>
<dbReference type="Pfam" id="PF00534">
    <property type="entry name" value="Glycos_transf_1"/>
    <property type="match status" value="1"/>
</dbReference>
<gene>
    <name evidence="3" type="ORF">KIF53_14980</name>
</gene>
<dbReference type="PANTHER" id="PTHR12526:SF638">
    <property type="entry name" value="SPORE COAT PROTEIN SA"/>
    <property type="match status" value="1"/>
</dbReference>
<evidence type="ECO:0000313" key="4">
    <source>
        <dbReference type="Proteomes" id="UP000711178"/>
    </source>
</evidence>
<keyword evidence="4" id="KW-1185">Reference proteome</keyword>
<feature type="domain" description="Glycosyltransferase subfamily 4-like N-terminal" evidence="2">
    <location>
        <begin position="4"/>
        <end position="139"/>
    </location>
</feature>
<dbReference type="Proteomes" id="UP000711178">
    <property type="component" value="Unassembled WGS sequence"/>
</dbReference>
<dbReference type="CDD" id="cd03808">
    <property type="entry name" value="GT4_CapM-like"/>
    <property type="match status" value="1"/>
</dbReference>
<sequence length="375" mass="41876">MNKKIIYFVTVDWFFCSHFLARAVAAKAQGYEVYVLTNIDKHKDKILAAGLNIIDIKTDRKTLNPFSWLQTLLKVYQVYRTVKPDIVHHIALKPILLGSLAARMSSTRNVINAIVGGGYAFISNDISMRMLRPIIRFTLGKLLNPAGSKVVFENTDDLDTFTKSGQVRRDCAVLIRGAGVDPNLFHTNRTKPSKPIVLLTARLLWDKGIGEFVEAARLLRQRNINARFVIVGGQDPGNRASIDQETLSSWHQEGAVELWGFSEDIPNILAQSSIMCLPSYREGLPKSLIEAMAAKLPCVTTDVPGCREAVRHNDNGLLVPPKNIAALAKAIETLLLNHELSHKMGLRGYERLVTEFSSEIVIKDTICLYKELLEL</sequence>
<accession>A0ABS7FFX9</accession>
<dbReference type="InterPro" id="IPR001296">
    <property type="entry name" value="Glyco_trans_1"/>
</dbReference>
<proteinExistence type="predicted"/>
<name>A0ABS7FFX9_9NEIS</name>
<protein>
    <submittedName>
        <fullName evidence="3">Glycosyltransferase family 4 protein</fullName>
    </submittedName>
</protein>
<feature type="domain" description="Glycosyl transferase family 1" evidence="1">
    <location>
        <begin position="188"/>
        <end position="350"/>
    </location>
</feature>
<dbReference type="GeneID" id="89687612"/>
<organism evidence="3 4">
    <name type="scientific">Chromobacterium subtsugae</name>
    <dbReference type="NCBI Taxonomy" id="251747"/>
    <lineage>
        <taxon>Bacteria</taxon>
        <taxon>Pseudomonadati</taxon>
        <taxon>Pseudomonadota</taxon>
        <taxon>Betaproteobacteria</taxon>
        <taxon>Neisseriales</taxon>
        <taxon>Chromobacteriaceae</taxon>
        <taxon>Chromobacterium</taxon>
    </lineage>
</organism>
<evidence type="ECO:0000259" key="2">
    <source>
        <dbReference type="Pfam" id="PF13477"/>
    </source>
</evidence>
<dbReference type="PANTHER" id="PTHR12526">
    <property type="entry name" value="GLYCOSYLTRANSFERASE"/>
    <property type="match status" value="1"/>
</dbReference>
<dbReference type="Gene3D" id="3.40.50.2000">
    <property type="entry name" value="Glycogen Phosphorylase B"/>
    <property type="match status" value="2"/>
</dbReference>
<comment type="caution">
    <text evidence="3">The sequence shown here is derived from an EMBL/GenBank/DDBJ whole genome shotgun (WGS) entry which is preliminary data.</text>
</comment>
<reference evidence="3 4" key="1">
    <citation type="submission" date="2021-05" db="EMBL/GenBank/DDBJ databases">
        <title>Draft Whole Genome Sequencing Of Biosensor Chromobacterium violaceum Strain CV026 Reveals A Regulatory RNA In Chromobacterium violaceum Phenotype Regulatory Network.</title>
        <authorList>
            <person name="Hong K.W."/>
            <person name="Chan K.G."/>
            <person name="Chang C.-Y."/>
        </authorList>
    </citation>
    <scope>NUCLEOTIDE SEQUENCE [LARGE SCALE GENOMIC DNA]</scope>
    <source>
        <strain evidence="3 4">ATCC 31532</strain>
    </source>
</reference>
<dbReference type="SUPFAM" id="SSF53756">
    <property type="entry name" value="UDP-Glycosyltransferase/glycogen phosphorylase"/>
    <property type="match status" value="1"/>
</dbReference>
<dbReference type="Pfam" id="PF13477">
    <property type="entry name" value="Glyco_trans_4_2"/>
    <property type="match status" value="1"/>
</dbReference>
<evidence type="ECO:0000313" key="3">
    <source>
        <dbReference type="EMBL" id="MBW8288937.1"/>
    </source>
</evidence>